<sequence length="61" mass="7023">MVNKNILRKTISVFGVVAVTQLIINLISKTFLLYNIKSVVSFTLLYALFLILSDRLKHRNK</sequence>
<gene>
    <name evidence="2" type="ORF">R54839_PPFHFPJH_01168</name>
</gene>
<evidence type="ECO:0000313" key="3">
    <source>
        <dbReference type="Proteomes" id="UP001314261"/>
    </source>
</evidence>
<feature type="transmembrane region" description="Helical" evidence="1">
    <location>
        <begin position="34"/>
        <end position="52"/>
    </location>
</feature>
<keyword evidence="1" id="KW-0812">Transmembrane</keyword>
<evidence type="ECO:0000313" key="2">
    <source>
        <dbReference type="EMBL" id="CAK1246910.1"/>
    </source>
</evidence>
<accession>A0ABM9MXC3</accession>
<keyword evidence="1" id="KW-1133">Transmembrane helix</keyword>
<proteinExistence type="predicted"/>
<keyword evidence="1" id="KW-0472">Membrane</keyword>
<evidence type="ECO:0000256" key="1">
    <source>
        <dbReference type="SAM" id="Phobius"/>
    </source>
</evidence>
<dbReference type="Proteomes" id="UP001314261">
    <property type="component" value="Unassembled WGS sequence"/>
</dbReference>
<comment type="caution">
    <text evidence="2">The sequence shown here is derived from an EMBL/GenBank/DDBJ whole genome shotgun (WGS) entry which is preliminary data.</text>
</comment>
<feature type="transmembrane region" description="Helical" evidence="1">
    <location>
        <begin position="12"/>
        <end position="28"/>
    </location>
</feature>
<keyword evidence="3" id="KW-1185">Reference proteome</keyword>
<organism evidence="2 3">
    <name type="scientific">Fructobacillus fructosus</name>
    <dbReference type="NCBI Taxonomy" id="1631"/>
    <lineage>
        <taxon>Bacteria</taxon>
        <taxon>Bacillati</taxon>
        <taxon>Bacillota</taxon>
        <taxon>Bacilli</taxon>
        <taxon>Lactobacillales</taxon>
        <taxon>Lactobacillaceae</taxon>
        <taxon>Fructobacillus</taxon>
    </lineage>
</organism>
<reference evidence="2 3" key="1">
    <citation type="submission" date="2023-10" db="EMBL/GenBank/DDBJ databases">
        <authorList>
            <person name="Botero Cardona J."/>
        </authorList>
    </citation>
    <scope>NUCLEOTIDE SEQUENCE [LARGE SCALE GENOMIC DNA]</scope>
    <source>
        <strain evidence="2 3">R-54839</strain>
    </source>
</reference>
<dbReference type="EMBL" id="CAUZLR010000007">
    <property type="protein sequence ID" value="CAK1246910.1"/>
    <property type="molecule type" value="Genomic_DNA"/>
</dbReference>
<name>A0ABM9MXC3_9LACO</name>
<protein>
    <submittedName>
        <fullName evidence="2">Uncharacterized protein</fullName>
    </submittedName>
</protein>